<keyword evidence="3" id="KW-1185">Reference proteome</keyword>
<comment type="caution">
    <text evidence="2">The sequence shown here is derived from an EMBL/GenBank/DDBJ whole genome shotgun (WGS) entry which is preliminary data.</text>
</comment>
<proteinExistence type="predicted"/>
<feature type="compositionally biased region" description="Basic and acidic residues" evidence="1">
    <location>
        <begin position="47"/>
        <end position="58"/>
    </location>
</feature>
<reference evidence="2" key="1">
    <citation type="submission" date="2019-10" db="EMBL/GenBank/DDBJ databases">
        <authorList>
            <person name="Soares A.E.R."/>
            <person name="Aleixo A."/>
            <person name="Schneider P."/>
            <person name="Miyaki C.Y."/>
            <person name="Schneider M.P."/>
            <person name="Mello C."/>
            <person name="Vasconcelos A.T.R."/>
        </authorList>
    </citation>
    <scope>NUCLEOTIDE SEQUENCE</scope>
    <source>
        <tissue evidence="2">Muscle</tissue>
    </source>
</reference>
<evidence type="ECO:0000313" key="2">
    <source>
        <dbReference type="EMBL" id="KAJ7427864.1"/>
    </source>
</evidence>
<name>A0ABQ9DUC2_9PASS</name>
<gene>
    <name evidence="2" type="ORF">WISP_03332</name>
</gene>
<feature type="region of interest" description="Disordered" evidence="1">
    <location>
        <begin position="47"/>
        <end position="68"/>
    </location>
</feature>
<evidence type="ECO:0000313" key="3">
    <source>
        <dbReference type="Proteomes" id="UP001145742"/>
    </source>
</evidence>
<accession>A0ABQ9DUC2</accession>
<dbReference type="Proteomes" id="UP001145742">
    <property type="component" value="Unassembled WGS sequence"/>
</dbReference>
<evidence type="ECO:0000256" key="1">
    <source>
        <dbReference type="SAM" id="MobiDB-lite"/>
    </source>
</evidence>
<protein>
    <submittedName>
        <fullName evidence="2">Protein pxr1-like</fullName>
    </submittedName>
</protein>
<sequence>MTSVRSCWKLLLRTTEPMPVECKTDPLLAKDEPIGYGIIYLEPKKGMRNRSADTKVSEEGAEGGTPDIRAEIPPQPAIQIMVNQAVPLQPMEDPIP</sequence>
<dbReference type="EMBL" id="WHWB01031804">
    <property type="protein sequence ID" value="KAJ7427864.1"/>
    <property type="molecule type" value="Genomic_DNA"/>
</dbReference>
<organism evidence="2 3">
    <name type="scientific">Willisornis vidua</name>
    <name type="common">Xingu scale-backed antbird</name>
    <dbReference type="NCBI Taxonomy" id="1566151"/>
    <lineage>
        <taxon>Eukaryota</taxon>
        <taxon>Metazoa</taxon>
        <taxon>Chordata</taxon>
        <taxon>Craniata</taxon>
        <taxon>Vertebrata</taxon>
        <taxon>Euteleostomi</taxon>
        <taxon>Archelosauria</taxon>
        <taxon>Archosauria</taxon>
        <taxon>Dinosauria</taxon>
        <taxon>Saurischia</taxon>
        <taxon>Theropoda</taxon>
        <taxon>Coelurosauria</taxon>
        <taxon>Aves</taxon>
        <taxon>Neognathae</taxon>
        <taxon>Neoaves</taxon>
        <taxon>Telluraves</taxon>
        <taxon>Australaves</taxon>
        <taxon>Passeriformes</taxon>
        <taxon>Thamnophilidae</taxon>
        <taxon>Willisornis</taxon>
    </lineage>
</organism>